<sequence length="87" mass="9809">MSGMHTIDERGGDYCGNLTVQELFLELTPLLSLMCIPLCAFLYNHSSFNFPGKTSLSAITTSFRVSSYFHHHNQYGAIIYLCMCSYV</sequence>
<organism evidence="1 2">
    <name type="scientific">Colobus angolensis palliatus</name>
    <name type="common">Peters' Angolan colobus</name>
    <dbReference type="NCBI Taxonomy" id="336983"/>
    <lineage>
        <taxon>Eukaryota</taxon>
        <taxon>Metazoa</taxon>
        <taxon>Chordata</taxon>
        <taxon>Craniata</taxon>
        <taxon>Vertebrata</taxon>
        <taxon>Euteleostomi</taxon>
        <taxon>Mammalia</taxon>
        <taxon>Eutheria</taxon>
        <taxon>Euarchontoglires</taxon>
        <taxon>Primates</taxon>
        <taxon>Haplorrhini</taxon>
        <taxon>Catarrhini</taxon>
        <taxon>Cercopithecidae</taxon>
        <taxon>Colobinae</taxon>
        <taxon>Colobus</taxon>
    </lineage>
</organism>
<dbReference type="Proteomes" id="UP000233080">
    <property type="component" value="Unassembled WGS sequence"/>
</dbReference>
<dbReference type="OMA" id="LMCIPLC"/>
<proteinExistence type="predicted"/>
<reference evidence="1" key="2">
    <citation type="submission" date="2025-09" db="UniProtKB">
        <authorList>
            <consortium name="Ensembl"/>
        </authorList>
    </citation>
    <scope>IDENTIFICATION</scope>
</reference>
<dbReference type="AlphaFoldDB" id="A0A2K5HBY8"/>
<keyword evidence="2" id="KW-1185">Reference proteome</keyword>
<evidence type="ECO:0000313" key="1">
    <source>
        <dbReference type="Ensembl" id="ENSCANP00000001857.1"/>
    </source>
</evidence>
<reference evidence="1" key="1">
    <citation type="submission" date="2025-08" db="UniProtKB">
        <authorList>
            <consortium name="Ensembl"/>
        </authorList>
    </citation>
    <scope>IDENTIFICATION</scope>
</reference>
<dbReference type="Ensembl" id="ENSCANT00000007770.1">
    <property type="protein sequence ID" value="ENSCANP00000001857.1"/>
    <property type="gene ID" value="ENSCANG00000007059.1"/>
</dbReference>
<protein>
    <submittedName>
        <fullName evidence="1">Uncharacterized protein</fullName>
    </submittedName>
</protein>
<evidence type="ECO:0000313" key="2">
    <source>
        <dbReference type="Proteomes" id="UP000233080"/>
    </source>
</evidence>
<accession>A0A2K5HBY8</accession>
<name>A0A2K5HBY8_COLAP</name>